<accession>A0A4Q2D315</accession>
<proteinExistence type="predicted"/>
<feature type="region of interest" description="Disordered" evidence="1">
    <location>
        <begin position="260"/>
        <end position="282"/>
    </location>
</feature>
<evidence type="ECO:0000256" key="1">
    <source>
        <dbReference type="SAM" id="MobiDB-lite"/>
    </source>
</evidence>
<protein>
    <submittedName>
        <fullName evidence="2">Uncharacterized protein</fullName>
    </submittedName>
</protein>
<dbReference type="OrthoDB" id="10518475at2759"/>
<evidence type="ECO:0000313" key="2">
    <source>
        <dbReference type="EMBL" id="RXW13349.1"/>
    </source>
</evidence>
<organism evidence="2 3">
    <name type="scientific">Candolleomyces aberdarensis</name>
    <dbReference type="NCBI Taxonomy" id="2316362"/>
    <lineage>
        <taxon>Eukaryota</taxon>
        <taxon>Fungi</taxon>
        <taxon>Dikarya</taxon>
        <taxon>Basidiomycota</taxon>
        <taxon>Agaricomycotina</taxon>
        <taxon>Agaricomycetes</taxon>
        <taxon>Agaricomycetidae</taxon>
        <taxon>Agaricales</taxon>
        <taxon>Agaricineae</taxon>
        <taxon>Psathyrellaceae</taxon>
        <taxon>Candolleomyces</taxon>
    </lineage>
</organism>
<keyword evidence="3" id="KW-1185">Reference proteome</keyword>
<dbReference type="EMBL" id="SDEE01000943">
    <property type="protein sequence ID" value="RXW13349.1"/>
    <property type="molecule type" value="Genomic_DNA"/>
</dbReference>
<reference evidence="2 3" key="1">
    <citation type="submission" date="2019-01" db="EMBL/GenBank/DDBJ databases">
        <title>Draft genome sequence of Psathyrella aberdarensis IHI B618.</title>
        <authorList>
            <person name="Buettner E."/>
            <person name="Kellner H."/>
        </authorList>
    </citation>
    <scope>NUCLEOTIDE SEQUENCE [LARGE SCALE GENOMIC DNA]</scope>
    <source>
        <strain evidence="2 3">IHI B618</strain>
    </source>
</reference>
<name>A0A4Q2D315_9AGAR</name>
<dbReference type="AlphaFoldDB" id="A0A4Q2D315"/>
<dbReference type="Proteomes" id="UP000290288">
    <property type="component" value="Unassembled WGS sequence"/>
</dbReference>
<feature type="region of interest" description="Disordered" evidence="1">
    <location>
        <begin position="535"/>
        <end position="587"/>
    </location>
</feature>
<sequence>MAVTQAEKITTQLSSHEPKGMQQLLFNAQPSVSPGNDVNTLHDSARYDPPKWDEGIRVEFSEDRGDASRFDDLPVLPTALRLAVERHEKNACMIGIAEPKMMTVNAQPSVSLENDTNTPHDSARYNPPKWDVSTRVRTRHRSEIQGDATQFYEFRDDAIPDSSRLHHSLTHSQPKMVTVNAQPSVSPGNDANALHDSAARYDPPRWGEVEFFSENRRGATQFDDNFPVSSSTPEVPDFFGRRKRLSPISTQSAVEIPPSNLASSLYLPPPVDRRSATSSRVASPVIQPRLSLSDADDFGLGNLHNTSIGIAKPKTMKVNAQPSVSAGNDGVDRPLFSWGMIPAANARRDSDSARYDPPNWDEDTRVKVDSEDRAGVTQPDDFRSDDFLDLSRAPIFHPCDGITELLLKMTGADCALSHDDDWRKRSHEISPWSDDLCFDIITSRTIVARNGVAWLLPRDEDHVEKQELAGNLGTYVPDFHTPPSWSTLDGWGLATPSDLWLMGDYVSPSVGALHPASIAIGATAPLLGGQSSSGLVYDRPLQTGGGGEEGSSDSRAKREREEDDSDKDAPLRKKRDHVEDGTSPRRR</sequence>
<feature type="compositionally biased region" description="Basic and acidic residues" evidence="1">
    <location>
        <begin position="567"/>
        <end position="587"/>
    </location>
</feature>
<comment type="caution">
    <text evidence="2">The sequence shown here is derived from an EMBL/GenBank/DDBJ whole genome shotgun (WGS) entry which is preliminary data.</text>
</comment>
<gene>
    <name evidence="2" type="ORF">EST38_g12506</name>
</gene>
<evidence type="ECO:0000313" key="3">
    <source>
        <dbReference type="Proteomes" id="UP000290288"/>
    </source>
</evidence>